<dbReference type="GO" id="GO:0006355">
    <property type="term" value="P:regulation of DNA-templated transcription"/>
    <property type="evidence" value="ECO:0007669"/>
    <property type="project" value="InterPro"/>
</dbReference>
<keyword evidence="1" id="KW-0238">DNA-binding</keyword>
<dbReference type="InterPro" id="IPR016032">
    <property type="entry name" value="Sig_transdc_resp-reg_C-effctor"/>
</dbReference>
<dbReference type="InterPro" id="IPR039420">
    <property type="entry name" value="WalR-like"/>
</dbReference>
<dbReference type="PANTHER" id="PTHR43214:SF43">
    <property type="entry name" value="TWO-COMPONENT RESPONSE REGULATOR"/>
    <property type="match status" value="1"/>
</dbReference>
<dbReference type="SMART" id="SM00421">
    <property type="entry name" value="HTH_LUXR"/>
    <property type="match status" value="1"/>
</dbReference>
<proteinExistence type="predicted"/>
<dbReference type="PANTHER" id="PTHR43214">
    <property type="entry name" value="TWO-COMPONENT RESPONSE REGULATOR"/>
    <property type="match status" value="1"/>
</dbReference>
<dbReference type="SUPFAM" id="SSF52540">
    <property type="entry name" value="P-loop containing nucleoside triphosphate hydrolases"/>
    <property type="match status" value="1"/>
</dbReference>
<comment type="caution">
    <text evidence="3">The sequence shown here is derived from an EMBL/GenBank/DDBJ whole genome shotgun (WGS) entry which is preliminary data.</text>
</comment>
<dbReference type="InterPro" id="IPR003593">
    <property type="entry name" value="AAA+_ATPase"/>
</dbReference>
<reference evidence="3 4" key="1">
    <citation type="submission" date="2018-11" db="EMBL/GenBank/DDBJ databases">
        <authorList>
            <person name="Li F."/>
        </authorList>
    </citation>
    <scope>NUCLEOTIDE SEQUENCE [LARGE SCALE GENOMIC DNA]</scope>
    <source>
        <strain evidence="3 4">YS17T</strain>
    </source>
</reference>
<dbReference type="Pfam" id="PF00196">
    <property type="entry name" value="GerE"/>
    <property type="match status" value="1"/>
</dbReference>
<dbReference type="SUPFAM" id="SSF46894">
    <property type="entry name" value="C-terminal effector domain of the bipartite response regulators"/>
    <property type="match status" value="1"/>
</dbReference>
<dbReference type="GO" id="GO:0003677">
    <property type="term" value="F:DNA binding"/>
    <property type="evidence" value="ECO:0007669"/>
    <property type="project" value="UniProtKB-KW"/>
</dbReference>
<dbReference type="Proteomes" id="UP000275225">
    <property type="component" value="Unassembled WGS sequence"/>
</dbReference>
<dbReference type="InterPro" id="IPR011990">
    <property type="entry name" value="TPR-like_helical_dom_sf"/>
</dbReference>
<dbReference type="InterPro" id="IPR000792">
    <property type="entry name" value="Tscrpt_reg_LuxR_C"/>
</dbReference>
<organism evidence="3 4">
    <name type="scientific">Aeromicrobium camelliae</name>
    <dbReference type="NCBI Taxonomy" id="1538144"/>
    <lineage>
        <taxon>Bacteria</taxon>
        <taxon>Bacillati</taxon>
        <taxon>Actinomycetota</taxon>
        <taxon>Actinomycetes</taxon>
        <taxon>Propionibacteriales</taxon>
        <taxon>Nocardioidaceae</taxon>
        <taxon>Aeromicrobium</taxon>
    </lineage>
</organism>
<feature type="domain" description="HTH luxR-type" evidence="2">
    <location>
        <begin position="822"/>
        <end position="887"/>
    </location>
</feature>
<dbReference type="PROSITE" id="PS50043">
    <property type="entry name" value="HTH_LUXR_2"/>
    <property type="match status" value="1"/>
</dbReference>
<keyword evidence="4" id="KW-1185">Reference proteome</keyword>
<name>A0A3N6WLQ4_9ACTN</name>
<protein>
    <recommendedName>
        <fullName evidence="2">HTH luxR-type domain-containing protein</fullName>
    </recommendedName>
</protein>
<dbReference type="EMBL" id="RQJX01000023">
    <property type="protein sequence ID" value="RQN02253.1"/>
    <property type="molecule type" value="Genomic_DNA"/>
</dbReference>
<dbReference type="PRINTS" id="PR00038">
    <property type="entry name" value="HTHLUXR"/>
</dbReference>
<dbReference type="SUPFAM" id="SSF48452">
    <property type="entry name" value="TPR-like"/>
    <property type="match status" value="1"/>
</dbReference>
<gene>
    <name evidence="3" type="ORF">EHW97_14030</name>
</gene>
<dbReference type="InterPro" id="IPR036388">
    <property type="entry name" value="WH-like_DNA-bd_sf"/>
</dbReference>
<dbReference type="Gene3D" id="3.40.50.300">
    <property type="entry name" value="P-loop containing nucleotide triphosphate hydrolases"/>
    <property type="match status" value="1"/>
</dbReference>
<dbReference type="SMART" id="SM00382">
    <property type="entry name" value="AAA"/>
    <property type="match status" value="1"/>
</dbReference>
<dbReference type="OrthoDB" id="3796539at2"/>
<accession>A0A3N6WLQ4</accession>
<dbReference type="AlphaFoldDB" id="A0A3N6WLQ4"/>
<dbReference type="Gene3D" id="1.25.40.10">
    <property type="entry name" value="Tetratricopeptide repeat domain"/>
    <property type="match status" value="1"/>
</dbReference>
<sequence length="888" mass="97248">MLQRSRLRGDAPGHEVPRMSAAAAVPFLSRYLASGADSPLLVVGASGLGKTYVLEQLARREDAPILRTLEDEQQFDLSGLSSFLGMLHPAMMHELLRHFEVRRDDDAGLYAAAHDLRDLIAGMQLPPTLVLIDDVDLFDRQSSLILATLLPRLAGTNVRVIATATQPPRGFGSLNQLRLGEFSDVEAERLAKERYPDAESTTLRLLLAYSTREPAAWLRAVADLCEQQRWGATPLNLPLTSTDITHSFTPSSESEQALLLDIALSPLTHRGTLAALHADADGAIAELLDATILRAHGPYLYLHDQQLRSATLQQAGKRQWRERRAALADAVSPDFPELSAWYRSFLTTDADVAETLFVAATRAVHEGHLPAAAEMAERAFSRWPLTVPYPSAVVDLCWSLQCAGETALASRYGKWAIAVRSGAENQLRLAAVQSVGALSTGERLFDAEDEALATLHGRRHRDEVMMLESIVAAAHLERWEPEAARESIERARAFGRSPGTLGDRLLDELARIADAVEGKPGATPLPLTTSECTVEELIVRGRLLSLRENHADARRLFEVALRHPAMQDRAWVAFAHYASLMNEIAGGDFHAARRAIDAWSGDAPWISRETSTSTWTEAWRHYSLGEIEEAIAMAGYSLELASQGGAAAHHARALALRGVVQLMADDVDAALSDLRAVSVLTRDFPYPGLLRQWGDYVEACVRADCAGEGRRAVESFASRMRGRSSRWAALVLARSRALVAPVPESVRQLTALVRSLDEGELLSYEGARTLRCLAAQQEAAGHAAEAHRTATTAATVFDTLGAVGWAAHTRQATVRTPARPSTPAVLERLTPREQEIVRFVQAGLRNREIAERLYLSLRTVELRLTQIYRRLGIASRAELIALLSDDAA</sequence>
<evidence type="ECO:0000313" key="4">
    <source>
        <dbReference type="Proteomes" id="UP000275225"/>
    </source>
</evidence>
<dbReference type="CDD" id="cd06170">
    <property type="entry name" value="LuxR_C_like"/>
    <property type="match status" value="1"/>
</dbReference>
<evidence type="ECO:0000256" key="1">
    <source>
        <dbReference type="ARBA" id="ARBA00023125"/>
    </source>
</evidence>
<evidence type="ECO:0000259" key="2">
    <source>
        <dbReference type="PROSITE" id="PS50043"/>
    </source>
</evidence>
<evidence type="ECO:0000313" key="3">
    <source>
        <dbReference type="EMBL" id="RQN02253.1"/>
    </source>
</evidence>
<dbReference type="Gene3D" id="1.10.10.10">
    <property type="entry name" value="Winged helix-like DNA-binding domain superfamily/Winged helix DNA-binding domain"/>
    <property type="match status" value="1"/>
</dbReference>
<dbReference type="InterPro" id="IPR027417">
    <property type="entry name" value="P-loop_NTPase"/>
</dbReference>